<name>A0A1V9FGB5_9BACT</name>
<dbReference type="Gene3D" id="1.25.40.390">
    <property type="match status" value="1"/>
</dbReference>
<keyword evidence="2" id="KW-1185">Reference proteome</keyword>
<dbReference type="Proteomes" id="UP000192276">
    <property type="component" value="Unassembled WGS sequence"/>
</dbReference>
<dbReference type="Pfam" id="PF12741">
    <property type="entry name" value="SusD-like"/>
    <property type="match status" value="1"/>
</dbReference>
<dbReference type="STRING" id="550983.A4R26_24600"/>
<accession>A0A1V9FGB5</accession>
<dbReference type="InterPro" id="IPR024302">
    <property type="entry name" value="SusD-like"/>
</dbReference>
<protein>
    <recommendedName>
        <fullName evidence="3">SusD/RagB family nutrient-binding outer membrane lipoprotein</fullName>
    </recommendedName>
</protein>
<dbReference type="AlphaFoldDB" id="A0A1V9FGB5"/>
<dbReference type="RefSeq" id="WP_081167614.1">
    <property type="nucleotide sequence ID" value="NZ_LWBP01000194.1"/>
</dbReference>
<dbReference type="InterPro" id="IPR011990">
    <property type="entry name" value="TPR-like_helical_dom_sf"/>
</dbReference>
<proteinExistence type="predicted"/>
<dbReference type="SUPFAM" id="SSF48452">
    <property type="entry name" value="TPR-like"/>
    <property type="match status" value="1"/>
</dbReference>
<evidence type="ECO:0000313" key="1">
    <source>
        <dbReference type="EMBL" id="OQP57402.1"/>
    </source>
</evidence>
<dbReference type="EMBL" id="LWBP01000194">
    <property type="protein sequence ID" value="OQP57402.1"/>
    <property type="molecule type" value="Genomic_DNA"/>
</dbReference>
<gene>
    <name evidence="1" type="ORF">A4R26_24600</name>
</gene>
<sequence length="536" mass="59623">MNKQYNYLLTIATVALLATGCTKDFKDYNKNPYGASNDDLLPDYGLVVGQLKEAQRSIYVYQPAWVTQLQQNLMGDVYSGYMMPPTPFRGNSNNMNYDLVDGWNLYVMSAAYSSPEASVMAPLSSVENITKTSAPDLYAMGKILKVEAMHRVSDIFGPIMYSKYKVRAEDGGYDYDSQQEAYNNFFKDLNEAITILTPLRAEKSTPTFTNADMVYGGSYAKWLQFANSLRLRLALRIVKADAAKAKNEGEAALANVGGLLKEAADNFSINIGATEHPLNTISGAWYDIRMGAPIESIMNGYKDPRLPKYFLPAKEAVVAGQYKGIRNGIDIDAKSRYQDYSALAELPSLLQLMPAAEAWFLKAEAALRGWTGAGNIRENYEDGIKTSFAQYGLHPDSALKYLNDAVSKPLPYTDPKAVTPGQNDIPNGSQWLSTITIQWEDADTFEKKLERIITQKWISTFPDGQEAWSEFRRTGYPKLFPVVINNSAGKISTNTFIRRINLPPDEYLTNPKGAQRAAATLGGPDNGGTRLWWDRP</sequence>
<evidence type="ECO:0008006" key="3">
    <source>
        <dbReference type="Google" id="ProtNLM"/>
    </source>
</evidence>
<reference evidence="2" key="1">
    <citation type="submission" date="2016-04" db="EMBL/GenBank/DDBJ databases">
        <authorList>
            <person name="Chen L."/>
            <person name="Zhuang W."/>
            <person name="Wang G."/>
        </authorList>
    </citation>
    <scope>NUCLEOTIDE SEQUENCE [LARGE SCALE GENOMIC DNA]</scope>
    <source>
        <strain evidence="2">208</strain>
    </source>
</reference>
<dbReference type="OrthoDB" id="843771at2"/>
<dbReference type="PROSITE" id="PS51257">
    <property type="entry name" value="PROKAR_LIPOPROTEIN"/>
    <property type="match status" value="1"/>
</dbReference>
<organism evidence="1 2">
    <name type="scientific">Niastella populi</name>
    <dbReference type="NCBI Taxonomy" id="550983"/>
    <lineage>
        <taxon>Bacteria</taxon>
        <taxon>Pseudomonadati</taxon>
        <taxon>Bacteroidota</taxon>
        <taxon>Chitinophagia</taxon>
        <taxon>Chitinophagales</taxon>
        <taxon>Chitinophagaceae</taxon>
        <taxon>Niastella</taxon>
    </lineage>
</organism>
<comment type="caution">
    <text evidence="1">The sequence shown here is derived from an EMBL/GenBank/DDBJ whole genome shotgun (WGS) entry which is preliminary data.</text>
</comment>
<evidence type="ECO:0000313" key="2">
    <source>
        <dbReference type="Proteomes" id="UP000192276"/>
    </source>
</evidence>